<keyword evidence="4" id="KW-1185">Reference proteome</keyword>
<dbReference type="RefSeq" id="WP_076535048.1">
    <property type="nucleotide sequence ID" value="NZ_FOAC01000002.1"/>
</dbReference>
<gene>
    <name evidence="3" type="ORF">SAMN05421666_2962</name>
</gene>
<dbReference type="InterPro" id="IPR050855">
    <property type="entry name" value="NDM-1-like"/>
</dbReference>
<dbReference type="InterPro" id="IPR036866">
    <property type="entry name" value="RibonucZ/Hydroxyglut_hydro"/>
</dbReference>
<evidence type="ECO:0000259" key="2">
    <source>
        <dbReference type="SMART" id="SM00849"/>
    </source>
</evidence>
<dbReference type="EMBL" id="FTNV01000003">
    <property type="protein sequence ID" value="SIS23819.1"/>
    <property type="molecule type" value="Genomic_DNA"/>
</dbReference>
<evidence type="ECO:0000313" key="3">
    <source>
        <dbReference type="EMBL" id="SIS23819.1"/>
    </source>
</evidence>
<dbReference type="GO" id="GO:0017001">
    <property type="term" value="P:antibiotic catabolic process"/>
    <property type="evidence" value="ECO:0007669"/>
    <property type="project" value="UniProtKB-ARBA"/>
</dbReference>
<dbReference type="InterPro" id="IPR001279">
    <property type="entry name" value="Metallo-B-lactamas"/>
</dbReference>
<dbReference type="CDD" id="cd07712">
    <property type="entry name" value="MBLAC2-like_MBL-fold"/>
    <property type="match status" value="1"/>
</dbReference>
<dbReference type="Gene3D" id="3.60.15.10">
    <property type="entry name" value="Ribonuclease Z/Hydroxyacylglutathione hydrolase-like"/>
    <property type="match status" value="1"/>
</dbReference>
<accession>A0A1N7HG19</accession>
<reference evidence="3 4" key="1">
    <citation type="submission" date="2017-01" db="EMBL/GenBank/DDBJ databases">
        <authorList>
            <person name="Mah S.A."/>
            <person name="Swanson W.J."/>
            <person name="Moy G.W."/>
            <person name="Vacquier V.D."/>
        </authorList>
    </citation>
    <scope>NUCLEOTIDE SEQUENCE [LARGE SCALE GENOMIC DNA]</scope>
    <source>
        <strain evidence="3 4">DSM 29590</strain>
    </source>
</reference>
<sequence>MKRARPEDWYRVERRANDVTYICEPHIEEFYRCNMWHVRGRERDMLVDSGMGVVSLREWVPLVTERDLTAVASHTHFDHMGCHHEFADRCVHEAEAHILADPTNAATLADPYVTDEIFTQLPPLPYSSESYRLKSAPAIRLLADGDMIDLGDRAFEVIHTPGHSPGGIALWEAKTGILFSGDIVYDGPLIEDTYHADAEDYHRSMVRLYDLPVEIVHGGHFPSYGRARHRQIIKDWLNAHERP</sequence>
<dbReference type="SUPFAM" id="SSF56281">
    <property type="entry name" value="Metallo-hydrolase/oxidoreductase"/>
    <property type="match status" value="1"/>
</dbReference>
<dbReference type="PANTHER" id="PTHR42951:SF4">
    <property type="entry name" value="ACYL-COENZYME A THIOESTERASE MBLAC2"/>
    <property type="match status" value="1"/>
</dbReference>
<feature type="domain" description="Metallo-beta-lactamase" evidence="2">
    <location>
        <begin position="32"/>
        <end position="220"/>
    </location>
</feature>
<protein>
    <submittedName>
        <fullName evidence="3">Glyoxylase, beta-lactamase superfamily II</fullName>
    </submittedName>
</protein>
<dbReference type="OrthoDB" id="7253658at2"/>
<dbReference type="AlphaFoldDB" id="A0A1N7HG19"/>
<organism evidence="3 4">
    <name type="scientific">Roseovarius nanhaiticus</name>
    <dbReference type="NCBI Taxonomy" id="573024"/>
    <lineage>
        <taxon>Bacteria</taxon>
        <taxon>Pseudomonadati</taxon>
        <taxon>Pseudomonadota</taxon>
        <taxon>Alphaproteobacteria</taxon>
        <taxon>Rhodobacterales</taxon>
        <taxon>Roseobacteraceae</taxon>
        <taxon>Roseovarius</taxon>
    </lineage>
</organism>
<evidence type="ECO:0000313" key="4">
    <source>
        <dbReference type="Proteomes" id="UP000186019"/>
    </source>
</evidence>
<comment type="similarity">
    <text evidence="1">Belongs to the metallo-beta-lactamase superfamily. Class-B beta-lactamase family.</text>
</comment>
<dbReference type="PANTHER" id="PTHR42951">
    <property type="entry name" value="METALLO-BETA-LACTAMASE DOMAIN-CONTAINING"/>
    <property type="match status" value="1"/>
</dbReference>
<dbReference type="Proteomes" id="UP000186019">
    <property type="component" value="Unassembled WGS sequence"/>
</dbReference>
<dbReference type="SMART" id="SM00849">
    <property type="entry name" value="Lactamase_B"/>
    <property type="match status" value="1"/>
</dbReference>
<evidence type="ECO:0000256" key="1">
    <source>
        <dbReference type="ARBA" id="ARBA00005250"/>
    </source>
</evidence>
<dbReference type="Pfam" id="PF00753">
    <property type="entry name" value="Lactamase_B"/>
    <property type="match status" value="1"/>
</dbReference>
<dbReference type="STRING" id="573024.SAMN05216208_2353"/>
<proteinExistence type="inferred from homology"/>
<name>A0A1N7HG19_9RHOB</name>